<comment type="caution">
    <text evidence="7">The sequence shown here is derived from an EMBL/GenBank/DDBJ whole genome shotgun (WGS) entry which is preliminary data.</text>
</comment>
<keyword evidence="8" id="KW-1185">Reference proteome</keyword>
<dbReference type="Proteomes" id="UP000258309">
    <property type="component" value="Unassembled WGS sequence"/>
</dbReference>
<dbReference type="PANTHER" id="PTHR43791">
    <property type="entry name" value="PERMEASE-RELATED"/>
    <property type="match status" value="1"/>
</dbReference>
<feature type="transmembrane region" description="Helical" evidence="6">
    <location>
        <begin position="379"/>
        <end position="401"/>
    </location>
</feature>
<evidence type="ECO:0000256" key="5">
    <source>
        <dbReference type="ARBA" id="ARBA00023136"/>
    </source>
</evidence>
<keyword evidence="5 6" id="KW-0472">Membrane</keyword>
<protein>
    <recommendedName>
        <fullName evidence="9">Major facilitator superfamily (MFS) profile domain-containing protein</fullName>
    </recommendedName>
</protein>
<feature type="non-terminal residue" evidence="7">
    <location>
        <position position="501"/>
    </location>
</feature>
<dbReference type="PANTHER" id="PTHR43791:SF39">
    <property type="entry name" value="TRANSPORTER LIZ1_SEO1, PUTATIVE (AFU_ORTHOLOGUE AFUA_3G00980)-RELATED"/>
    <property type="match status" value="1"/>
</dbReference>
<dbReference type="AlphaFoldDB" id="A0A3E2H3J8"/>
<gene>
    <name evidence="7" type="ORF">B7463_g8379</name>
</gene>
<comment type="subcellular location">
    <subcellularLocation>
        <location evidence="1">Membrane</location>
        <topology evidence="1">Multi-pass membrane protein</topology>
    </subcellularLocation>
</comment>
<dbReference type="GO" id="GO:0016020">
    <property type="term" value="C:membrane"/>
    <property type="evidence" value="ECO:0007669"/>
    <property type="project" value="UniProtKB-SubCell"/>
</dbReference>
<dbReference type="OrthoDB" id="3639251at2759"/>
<evidence type="ECO:0000256" key="4">
    <source>
        <dbReference type="ARBA" id="ARBA00022989"/>
    </source>
</evidence>
<feature type="non-terminal residue" evidence="7">
    <location>
        <position position="1"/>
    </location>
</feature>
<feature type="transmembrane region" description="Helical" evidence="6">
    <location>
        <begin position="324"/>
        <end position="343"/>
    </location>
</feature>
<organism evidence="7 8">
    <name type="scientific">Scytalidium lignicola</name>
    <name type="common">Hyphomycete</name>
    <dbReference type="NCBI Taxonomy" id="5539"/>
    <lineage>
        <taxon>Eukaryota</taxon>
        <taxon>Fungi</taxon>
        <taxon>Dikarya</taxon>
        <taxon>Ascomycota</taxon>
        <taxon>Pezizomycotina</taxon>
        <taxon>Leotiomycetes</taxon>
        <taxon>Leotiomycetes incertae sedis</taxon>
        <taxon>Scytalidium</taxon>
    </lineage>
</organism>
<feature type="transmembrane region" description="Helical" evidence="6">
    <location>
        <begin position="355"/>
        <end position="373"/>
    </location>
</feature>
<dbReference type="Gene3D" id="1.20.1250.20">
    <property type="entry name" value="MFS general substrate transporter like domains"/>
    <property type="match status" value="3"/>
</dbReference>
<evidence type="ECO:0000313" key="7">
    <source>
        <dbReference type="EMBL" id="RFU27968.1"/>
    </source>
</evidence>
<name>A0A3E2H3J8_SCYLI</name>
<sequence>MSDTKETGVIHEPTVQVLHPKRRWVSYFWDTLDKPKEERRFLFKLDAALLTFSCLGLSQLAVADRDLVVLTWRPGFFIKYMDQINVNVAFVSGMKEDLNLYGNQLNYFQTAFTVGNILSQVPSNIILTRVPAHIWIPANEPGKDNHANHRHPLLRLVEGTFYPGLQYIIGSWYRKDELAKRTCIFHISSVLGAMFSGYLMAGVYHLGDSSKYAGWQWLFIIDGVISLPIALGGFFFYPDVPEAKKPWYLSESDIKLAQKRMELEGRKPRAKYTVAKVKKILTSWHIYALTLTYTFWANSVVGAAAPAFTLFLKASGYSVGLINAYGTLPFAVQAGIELTYAWSSDTILKGRRWPPIIFGSVVTIIAAGSLAVWDISSGWKWACFLFGGVGGATGGLFFAWANEITSADNEERAIVIGAMNQFGNTVSAWLPLIVFQQVDSPRYHKGWVTLTAINSALIISTLVTWQLQKREDAKRAVVEDSNDGTENTSVDVIPVTTWEKF</sequence>
<evidence type="ECO:0000256" key="1">
    <source>
        <dbReference type="ARBA" id="ARBA00004141"/>
    </source>
</evidence>
<feature type="transmembrane region" description="Helical" evidence="6">
    <location>
        <begin position="286"/>
        <end position="312"/>
    </location>
</feature>
<feature type="transmembrane region" description="Helical" evidence="6">
    <location>
        <begin position="447"/>
        <end position="465"/>
    </location>
</feature>
<dbReference type="SUPFAM" id="SSF103473">
    <property type="entry name" value="MFS general substrate transporter"/>
    <property type="match status" value="2"/>
</dbReference>
<proteinExistence type="predicted"/>
<keyword evidence="4 6" id="KW-1133">Transmembrane helix</keyword>
<dbReference type="InterPro" id="IPR011701">
    <property type="entry name" value="MFS"/>
</dbReference>
<keyword evidence="3 6" id="KW-0812">Transmembrane</keyword>
<evidence type="ECO:0000256" key="6">
    <source>
        <dbReference type="SAM" id="Phobius"/>
    </source>
</evidence>
<dbReference type="InterPro" id="IPR036259">
    <property type="entry name" value="MFS_trans_sf"/>
</dbReference>
<feature type="transmembrane region" description="Helical" evidence="6">
    <location>
        <begin position="217"/>
        <end position="237"/>
    </location>
</feature>
<dbReference type="OMA" id="SWHIWAL"/>
<evidence type="ECO:0000256" key="3">
    <source>
        <dbReference type="ARBA" id="ARBA00022692"/>
    </source>
</evidence>
<keyword evidence="2" id="KW-0813">Transport</keyword>
<evidence type="ECO:0008006" key="9">
    <source>
        <dbReference type="Google" id="ProtNLM"/>
    </source>
</evidence>
<feature type="transmembrane region" description="Helical" evidence="6">
    <location>
        <begin position="183"/>
        <end position="205"/>
    </location>
</feature>
<evidence type="ECO:0000313" key="8">
    <source>
        <dbReference type="Proteomes" id="UP000258309"/>
    </source>
</evidence>
<dbReference type="FunFam" id="1.20.1250.20:FF:000386">
    <property type="entry name" value="MFS general substrate transporter"/>
    <property type="match status" value="1"/>
</dbReference>
<dbReference type="GO" id="GO:0022857">
    <property type="term" value="F:transmembrane transporter activity"/>
    <property type="evidence" value="ECO:0007669"/>
    <property type="project" value="InterPro"/>
</dbReference>
<dbReference type="Pfam" id="PF07690">
    <property type="entry name" value="MFS_1"/>
    <property type="match status" value="1"/>
</dbReference>
<evidence type="ECO:0000256" key="2">
    <source>
        <dbReference type="ARBA" id="ARBA00022448"/>
    </source>
</evidence>
<accession>A0A3E2H3J8</accession>
<dbReference type="EMBL" id="NCSJ02000183">
    <property type="protein sequence ID" value="RFU27968.1"/>
    <property type="molecule type" value="Genomic_DNA"/>
</dbReference>
<reference evidence="7 8" key="1">
    <citation type="submission" date="2018-05" db="EMBL/GenBank/DDBJ databases">
        <title>Draft genome sequence of Scytalidium lignicola DSM 105466, a ubiquitous saprotrophic fungus.</title>
        <authorList>
            <person name="Buettner E."/>
            <person name="Gebauer A.M."/>
            <person name="Hofrichter M."/>
            <person name="Liers C."/>
            <person name="Kellner H."/>
        </authorList>
    </citation>
    <scope>NUCLEOTIDE SEQUENCE [LARGE SCALE GENOMIC DNA]</scope>
    <source>
        <strain evidence="7 8">DSM 105466</strain>
    </source>
</reference>
<feature type="transmembrane region" description="Helical" evidence="6">
    <location>
        <begin position="413"/>
        <end position="435"/>
    </location>
</feature>